<dbReference type="EMBL" id="CAAHFG010000002">
    <property type="protein sequence ID" value="VGO15596.1"/>
    <property type="molecule type" value="Genomic_DNA"/>
</dbReference>
<dbReference type="GO" id="GO:0016757">
    <property type="term" value="F:glycosyltransferase activity"/>
    <property type="evidence" value="ECO:0007669"/>
    <property type="project" value="InterPro"/>
</dbReference>
<reference evidence="2 3" key="1">
    <citation type="submission" date="2019-04" db="EMBL/GenBank/DDBJ databases">
        <authorList>
            <person name="Van Vliet M D."/>
        </authorList>
    </citation>
    <scope>NUCLEOTIDE SEQUENCE [LARGE SCALE GENOMIC DNA]</scope>
    <source>
        <strain evidence="2 3">F1</strain>
    </source>
</reference>
<dbReference type="InterPro" id="IPR001296">
    <property type="entry name" value="Glyco_trans_1"/>
</dbReference>
<gene>
    <name evidence="2" type="ORF">PDESU_04181</name>
</gene>
<evidence type="ECO:0000313" key="3">
    <source>
        <dbReference type="Proteomes" id="UP000366872"/>
    </source>
</evidence>
<dbReference type="PANTHER" id="PTHR12526">
    <property type="entry name" value="GLYCOSYLTRANSFERASE"/>
    <property type="match status" value="1"/>
</dbReference>
<keyword evidence="3" id="KW-1185">Reference proteome</keyword>
<dbReference type="AlphaFoldDB" id="A0A6C2U863"/>
<feature type="domain" description="Glycosyl transferase family 1" evidence="1">
    <location>
        <begin position="191"/>
        <end position="267"/>
    </location>
</feature>
<name>A0A6C2U863_PONDE</name>
<evidence type="ECO:0000259" key="1">
    <source>
        <dbReference type="Pfam" id="PF00534"/>
    </source>
</evidence>
<dbReference type="PANTHER" id="PTHR12526:SF595">
    <property type="entry name" value="BLL5217 PROTEIN"/>
    <property type="match status" value="1"/>
</dbReference>
<sequence>MNILISNNSIIPAVHYGGTERVIWDLGKELANKRHNVTFLVREGSTCDFARIIPVDRSKTIREQVPDDIDVIHFNGDIDQTVDKPYLNTLHGNHPDPDFQMDKNTVFVSRNHAELYGSDSFVHNGLDWNNYPEPDLDAPRSFFHFLGKAAWRKKNVKGAIRIARMANEKLKVLGGTRLNFKMGFRYTPYPSISFEGMVDNQRKSELMNQSKGLIFPVRWQEPFGLALTESLYFGCPVFGTPYGSLPEIINQDVGFLSTSSSELAAAVSDAGRFSRTACHDYARDVFNANAMTKAYMERYEKVLNGEHLNSEPPQLIKEQTEKFLDFN</sequence>
<proteinExistence type="predicted"/>
<organism evidence="2 3">
    <name type="scientific">Pontiella desulfatans</name>
    <dbReference type="NCBI Taxonomy" id="2750659"/>
    <lineage>
        <taxon>Bacteria</taxon>
        <taxon>Pseudomonadati</taxon>
        <taxon>Kiritimatiellota</taxon>
        <taxon>Kiritimatiellia</taxon>
        <taxon>Kiritimatiellales</taxon>
        <taxon>Pontiellaceae</taxon>
        <taxon>Pontiella</taxon>
    </lineage>
</organism>
<dbReference type="Proteomes" id="UP000366872">
    <property type="component" value="Unassembled WGS sequence"/>
</dbReference>
<dbReference type="RefSeq" id="WP_136081147.1">
    <property type="nucleotide sequence ID" value="NZ_CAAHFG010000002.1"/>
</dbReference>
<dbReference type="SUPFAM" id="SSF53756">
    <property type="entry name" value="UDP-Glycosyltransferase/glycogen phosphorylase"/>
    <property type="match status" value="1"/>
</dbReference>
<accession>A0A6C2U863</accession>
<evidence type="ECO:0000313" key="2">
    <source>
        <dbReference type="EMBL" id="VGO15596.1"/>
    </source>
</evidence>
<dbReference type="Pfam" id="PF00534">
    <property type="entry name" value="Glycos_transf_1"/>
    <property type="match status" value="1"/>
</dbReference>
<dbReference type="Gene3D" id="3.40.50.2000">
    <property type="entry name" value="Glycogen Phosphorylase B"/>
    <property type="match status" value="2"/>
</dbReference>
<protein>
    <recommendedName>
        <fullName evidence="1">Glycosyl transferase family 1 domain-containing protein</fullName>
    </recommendedName>
</protein>